<reference evidence="2 3" key="1">
    <citation type="journal article" date="2019" name="Commun. Biol.">
        <title>The bagworm genome reveals a unique fibroin gene that provides high tensile strength.</title>
        <authorList>
            <person name="Kono N."/>
            <person name="Nakamura H."/>
            <person name="Ohtoshi R."/>
            <person name="Tomita M."/>
            <person name="Numata K."/>
            <person name="Arakawa K."/>
        </authorList>
    </citation>
    <scope>NUCLEOTIDE SEQUENCE [LARGE SCALE GENOMIC DNA]</scope>
</reference>
<dbReference type="PANTHER" id="PTHR46060:SF1">
    <property type="entry name" value="MARINER MOS1 TRANSPOSASE-LIKE PROTEIN"/>
    <property type="match status" value="1"/>
</dbReference>
<keyword evidence="3" id="KW-1185">Reference proteome</keyword>
<dbReference type="Pfam" id="PF03456">
    <property type="entry name" value="uDENN"/>
    <property type="match status" value="1"/>
</dbReference>
<feature type="domain" description="uDENN" evidence="1">
    <location>
        <begin position="176"/>
        <end position="216"/>
    </location>
</feature>
<dbReference type="PANTHER" id="PTHR46060">
    <property type="entry name" value="MARINER MOS1 TRANSPOSASE-LIKE PROTEIN"/>
    <property type="match status" value="1"/>
</dbReference>
<sequence length="372" mass="42244">MGSNITGLAIYYGGGRSCGVILQRFPENNWEDTPFHDGIEWQSLARLRTAFGDEAPCKKIIYNWFAEFKRGHINLSDEFRDGRPSIAVNNKNIDAVRRMIETDGNETYFEIRAFLGIGTSQIHSILRKNLGMKKLCSRWIPHNLIETQKSDRVTWYRISFKEGASDLLWDLVTGFVCQFCQPQGWALSTERSEPRFYVSVLTDVDANQHYCACLCFNETVAITPTKPADEMATETENDPTSHSTNATEVNSFHLETFSGKFPRNEPIVSDSVKARFTVKYPRVSVPRERYLDLQHDAIIAINRVSVDINDSVSSSSNVLDSMIASFFWFEIEQDSYVSVQYGCGNVSVVGLNMNRARAHYHVEETHFGSPTI</sequence>
<dbReference type="AlphaFoldDB" id="A0A4C1XCW0"/>
<accession>A0A4C1XCW0</accession>
<proteinExistence type="predicted"/>
<evidence type="ECO:0000313" key="3">
    <source>
        <dbReference type="Proteomes" id="UP000299102"/>
    </source>
</evidence>
<dbReference type="InterPro" id="IPR005113">
    <property type="entry name" value="uDENN_dom"/>
</dbReference>
<gene>
    <name evidence="2" type="primary">sbf2</name>
    <name evidence="2" type="ORF">EVAR_41277_1</name>
</gene>
<dbReference type="Proteomes" id="UP000299102">
    <property type="component" value="Unassembled WGS sequence"/>
</dbReference>
<organism evidence="2 3">
    <name type="scientific">Eumeta variegata</name>
    <name type="common">Bagworm moth</name>
    <name type="synonym">Eumeta japonica</name>
    <dbReference type="NCBI Taxonomy" id="151549"/>
    <lineage>
        <taxon>Eukaryota</taxon>
        <taxon>Metazoa</taxon>
        <taxon>Ecdysozoa</taxon>
        <taxon>Arthropoda</taxon>
        <taxon>Hexapoda</taxon>
        <taxon>Insecta</taxon>
        <taxon>Pterygota</taxon>
        <taxon>Neoptera</taxon>
        <taxon>Endopterygota</taxon>
        <taxon>Lepidoptera</taxon>
        <taxon>Glossata</taxon>
        <taxon>Ditrysia</taxon>
        <taxon>Tineoidea</taxon>
        <taxon>Psychidae</taxon>
        <taxon>Oiketicinae</taxon>
        <taxon>Eumeta</taxon>
    </lineage>
</organism>
<protein>
    <submittedName>
        <fullName evidence="2">Myotubularin-related protein 13</fullName>
    </submittedName>
</protein>
<dbReference type="InterPro" id="IPR052709">
    <property type="entry name" value="Transposase-MT_Hybrid"/>
</dbReference>
<dbReference type="STRING" id="151549.A0A4C1XCW0"/>
<name>A0A4C1XCW0_EUMVA</name>
<comment type="caution">
    <text evidence="2">The sequence shown here is derived from an EMBL/GenBank/DDBJ whole genome shotgun (WGS) entry which is preliminary data.</text>
</comment>
<dbReference type="OrthoDB" id="74314at2759"/>
<evidence type="ECO:0000259" key="1">
    <source>
        <dbReference type="Pfam" id="PF03456"/>
    </source>
</evidence>
<evidence type="ECO:0000313" key="2">
    <source>
        <dbReference type="EMBL" id="GBP59995.1"/>
    </source>
</evidence>
<dbReference type="EMBL" id="BGZK01000776">
    <property type="protein sequence ID" value="GBP59995.1"/>
    <property type="molecule type" value="Genomic_DNA"/>
</dbReference>